<protein>
    <submittedName>
        <fullName evidence="1">Plasmid stabilization system</fullName>
    </submittedName>
</protein>
<reference evidence="1 2" key="1">
    <citation type="journal article" date="2011" name="Stand. Genomic Sci.">
        <title>Complete genome sequence of the thermophilic, hydrogen-oxidizing Bacillus tusciae type strain (T2) and reclassification in the new genus, Kyrpidia gen. nov. as Kyrpidia tusciae comb. nov. and emendation of the family Alicyclobacillaceae da Costa and Rainey, 2010.</title>
        <authorList>
            <person name="Klenk H.P."/>
            <person name="Lapidus A."/>
            <person name="Chertkov O."/>
            <person name="Copeland A."/>
            <person name="Del Rio T.G."/>
            <person name="Nolan M."/>
            <person name="Lucas S."/>
            <person name="Chen F."/>
            <person name="Tice H."/>
            <person name="Cheng J.F."/>
            <person name="Han C."/>
            <person name="Bruce D."/>
            <person name="Goodwin L."/>
            <person name="Pitluck S."/>
            <person name="Pati A."/>
            <person name="Ivanova N."/>
            <person name="Mavromatis K."/>
            <person name="Daum C."/>
            <person name="Chen A."/>
            <person name="Palaniappan K."/>
            <person name="Chang Y.J."/>
            <person name="Land M."/>
            <person name="Hauser L."/>
            <person name="Jeffries C.D."/>
            <person name="Detter J.C."/>
            <person name="Rohde M."/>
            <person name="Abt B."/>
            <person name="Pukall R."/>
            <person name="Goker M."/>
            <person name="Bristow J."/>
            <person name="Markowitz V."/>
            <person name="Hugenholtz P."/>
            <person name="Eisen J.A."/>
        </authorList>
    </citation>
    <scope>NUCLEOTIDE SEQUENCE [LARGE SCALE GENOMIC DNA]</scope>
    <source>
        <strain evidence="1 2">DSM 2912</strain>
    </source>
</reference>
<dbReference type="HOGENOM" id="CLU_2002983_0_0_9"/>
<sequence length="127" mass="14368">MDRGRFDELFRQCGVQVRFTRAAAEDFQSLRKNQQRFVLALILKQAQKNPRLRPAGNRIPLNKELAGLAKIKSKSANLRVVYRPVDEGDGTVAMEIIAIGPRDHDKVYKEAARRMMAGDSEQKESGL</sequence>
<dbReference type="KEGG" id="bts:Btus_2796"/>
<organism evidence="1 2">
    <name type="scientific">Kyrpidia tusciae (strain DSM 2912 / NBRC 15312 / T2)</name>
    <name type="common">Bacillus tusciae</name>
    <dbReference type="NCBI Taxonomy" id="562970"/>
    <lineage>
        <taxon>Bacteria</taxon>
        <taxon>Bacillati</taxon>
        <taxon>Bacillota</taxon>
        <taxon>Bacilli</taxon>
        <taxon>Bacillales</taxon>
        <taxon>Alicyclobacillaceae</taxon>
        <taxon>Kyrpidia</taxon>
    </lineage>
</organism>
<dbReference type="AlphaFoldDB" id="D5WUW8"/>
<evidence type="ECO:0000313" key="1">
    <source>
        <dbReference type="EMBL" id="ADG07440.1"/>
    </source>
</evidence>
<gene>
    <name evidence="1" type="ordered locus">Btus_2796</name>
</gene>
<dbReference type="RefSeq" id="WP_013076721.1">
    <property type="nucleotide sequence ID" value="NC_014098.1"/>
</dbReference>
<dbReference type="STRING" id="562970.Btus_2796"/>
<dbReference type="EMBL" id="CP002017">
    <property type="protein sequence ID" value="ADG07440.1"/>
    <property type="molecule type" value="Genomic_DNA"/>
</dbReference>
<dbReference type="SUPFAM" id="SSF143011">
    <property type="entry name" value="RelE-like"/>
    <property type="match status" value="1"/>
</dbReference>
<name>D5WUW8_KYRT2</name>
<accession>D5WUW8</accession>
<keyword evidence="2" id="KW-1185">Reference proteome</keyword>
<evidence type="ECO:0000313" key="2">
    <source>
        <dbReference type="Proteomes" id="UP000002368"/>
    </source>
</evidence>
<dbReference type="Gene3D" id="3.30.2310.20">
    <property type="entry name" value="RelE-like"/>
    <property type="match status" value="1"/>
</dbReference>
<dbReference type="InterPro" id="IPR035093">
    <property type="entry name" value="RelE/ParE_toxin_dom_sf"/>
</dbReference>
<dbReference type="Proteomes" id="UP000002368">
    <property type="component" value="Chromosome"/>
</dbReference>
<proteinExistence type="predicted"/>